<dbReference type="Gene3D" id="1.10.150.240">
    <property type="entry name" value="Putative phosphatase, domain 2"/>
    <property type="match status" value="1"/>
</dbReference>
<evidence type="ECO:0000313" key="2">
    <source>
        <dbReference type="EMBL" id="CZT06290.1"/>
    </source>
</evidence>
<gene>
    <name evidence="2" type="ORF">RAG0_18074</name>
</gene>
<dbReference type="Gene3D" id="3.40.50.1000">
    <property type="entry name" value="HAD superfamily/HAD-like"/>
    <property type="match status" value="1"/>
</dbReference>
<dbReference type="GO" id="GO:0016787">
    <property type="term" value="F:hydrolase activity"/>
    <property type="evidence" value="ECO:0007669"/>
    <property type="project" value="UniProtKB-KW"/>
</dbReference>
<dbReference type="SUPFAM" id="SSF56784">
    <property type="entry name" value="HAD-like"/>
    <property type="match status" value="1"/>
</dbReference>
<dbReference type="InterPro" id="IPR023214">
    <property type="entry name" value="HAD_sf"/>
</dbReference>
<evidence type="ECO:0000313" key="3">
    <source>
        <dbReference type="Proteomes" id="UP000178912"/>
    </source>
</evidence>
<name>A0A1E1L6Y5_9HELO</name>
<keyword evidence="3" id="KW-1185">Reference proteome</keyword>
<organism evidence="2 3">
    <name type="scientific">Rhynchosporium agropyri</name>
    <dbReference type="NCBI Taxonomy" id="914238"/>
    <lineage>
        <taxon>Eukaryota</taxon>
        <taxon>Fungi</taxon>
        <taxon>Dikarya</taxon>
        <taxon>Ascomycota</taxon>
        <taxon>Pezizomycotina</taxon>
        <taxon>Leotiomycetes</taxon>
        <taxon>Helotiales</taxon>
        <taxon>Ploettnerulaceae</taxon>
        <taxon>Rhynchosporium</taxon>
    </lineage>
</organism>
<accession>A0A1E1L6Y5</accession>
<evidence type="ECO:0000256" key="1">
    <source>
        <dbReference type="ARBA" id="ARBA00022801"/>
    </source>
</evidence>
<dbReference type="AlphaFoldDB" id="A0A1E1L6Y5"/>
<dbReference type="OrthoDB" id="2363873at2759"/>
<dbReference type="InterPro" id="IPR036412">
    <property type="entry name" value="HAD-like_sf"/>
</dbReference>
<dbReference type="Pfam" id="PF00702">
    <property type="entry name" value="Hydrolase"/>
    <property type="match status" value="1"/>
</dbReference>
<dbReference type="PANTHER" id="PTHR43316">
    <property type="entry name" value="HYDROLASE, HALOACID DELAHOGENASE-RELATED"/>
    <property type="match status" value="1"/>
</dbReference>
<dbReference type="Proteomes" id="UP000178912">
    <property type="component" value="Unassembled WGS sequence"/>
</dbReference>
<dbReference type="InterPro" id="IPR051540">
    <property type="entry name" value="S-2-haloacid_dehalogenase"/>
</dbReference>
<reference evidence="3" key="1">
    <citation type="submission" date="2016-03" db="EMBL/GenBank/DDBJ databases">
        <authorList>
            <person name="Guldener U."/>
        </authorList>
    </citation>
    <scope>NUCLEOTIDE SEQUENCE [LARGE SCALE GENOMIC DNA]</scope>
    <source>
        <strain evidence="3">04CH-RAC-A.6.1</strain>
    </source>
</reference>
<dbReference type="PANTHER" id="PTHR43316:SF4">
    <property type="entry name" value="ACID DEHALOGENASE, PUTATIVE (AFU_ORTHOLOGUE AFUA_8G05870)-RELATED"/>
    <property type="match status" value="1"/>
</dbReference>
<protein>
    <submittedName>
        <fullName evidence="2">Probable 2-haloalkanoic acid dehalogenase</fullName>
    </submittedName>
</protein>
<sequence>MAAKKHIVFDVVGTCVSFDAFYARIAQILGPCLLAQNINPSHFGYTWKEAAELEFYFLLFSERYTPYNEIFKAIFYRSLFMAGISNPREFATDEERDACQAGYSELELREGCVDMMGKLRKEGWTVWCLTTGDVGRVGGYFEKAGLEMPRENLVSCDQFGEVDPITGVRKRVYKPSMESYKSMLKLLGEADEKWFVAAHMWDVSAAVKAGFRGAYCSVLEKEPCSEIFDTTTDAIADTLPELADKVIAATS</sequence>
<dbReference type="InterPro" id="IPR023198">
    <property type="entry name" value="PGP-like_dom2"/>
</dbReference>
<proteinExistence type="predicted"/>
<dbReference type="EMBL" id="FJUX01000084">
    <property type="protein sequence ID" value="CZT06290.1"/>
    <property type="molecule type" value="Genomic_DNA"/>
</dbReference>
<keyword evidence="1" id="KW-0378">Hydrolase</keyword>